<keyword evidence="2" id="KW-0963">Cytoplasm</keyword>
<evidence type="ECO:0000313" key="12">
    <source>
        <dbReference type="EnsemblFungi" id="PTTG_30488-t43_1-p1"/>
    </source>
</evidence>
<evidence type="ECO:0000256" key="9">
    <source>
        <dbReference type="SAM" id="MobiDB-lite"/>
    </source>
</evidence>
<feature type="region of interest" description="Disordered" evidence="9">
    <location>
        <begin position="19"/>
        <end position="39"/>
    </location>
</feature>
<dbReference type="Gene3D" id="3.40.50.620">
    <property type="entry name" value="HUPs"/>
    <property type="match status" value="1"/>
</dbReference>
<dbReference type="EC" id="6.1.1.5" evidence="1"/>
<dbReference type="Proteomes" id="UP000005240">
    <property type="component" value="Unassembled WGS sequence"/>
</dbReference>
<keyword evidence="3" id="KW-0436">Ligase</keyword>
<reference evidence="12 13" key="3">
    <citation type="journal article" date="2017" name="G3 (Bethesda)">
        <title>Comparative analysis highlights variable genome content of wheat rusts and divergence of the mating loci.</title>
        <authorList>
            <person name="Cuomo C.A."/>
            <person name="Bakkeren G."/>
            <person name="Khalil H.B."/>
            <person name="Panwar V."/>
            <person name="Joly D."/>
            <person name="Linning R."/>
            <person name="Sakthikumar S."/>
            <person name="Song X."/>
            <person name="Adiconis X."/>
            <person name="Fan L."/>
            <person name="Goldberg J.M."/>
            <person name="Levin J.Z."/>
            <person name="Young S."/>
            <person name="Zeng Q."/>
            <person name="Anikster Y."/>
            <person name="Bruce M."/>
            <person name="Wang M."/>
            <person name="Yin C."/>
            <person name="McCallum B."/>
            <person name="Szabo L.J."/>
            <person name="Hulbert S."/>
            <person name="Chen X."/>
            <person name="Fellers J.P."/>
        </authorList>
    </citation>
    <scope>NUCLEOTIDE SEQUENCE</scope>
    <source>
        <strain evidence="13">Isolate 1-1 / race 1 (BBBD)</strain>
        <strain evidence="12">isolate 1-1 / race 1 (BBBD)</strain>
    </source>
</reference>
<name>A0A180FYJ1_PUCT1</name>
<keyword evidence="6" id="KW-0648">Protein biosynthesis</keyword>
<reference evidence="11" key="2">
    <citation type="submission" date="2016-05" db="EMBL/GenBank/DDBJ databases">
        <title>Comparative analysis highlights variable genome content of wheat rusts and divergence of the mating loci.</title>
        <authorList>
            <person name="Cuomo C.A."/>
            <person name="Bakkeren G."/>
            <person name="Szabo L."/>
            <person name="Khalil H."/>
            <person name="Joly D."/>
            <person name="Goldberg J."/>
            <person name="Young S."/>
            <person name="Zeng Q."/>
            <person name="Fellers J."/>
        </authorList>
    </citation>
    <scope>NUCLEOTIDE SEQUENCE [LARGE SCALE GENOMIC DNA]</scope>
    <source>
        <strain evidence="11">1-1 BBBD Race 1</strain>
    </source>
</reference>
<dbReference type="GO" id="GO:0002161">
    <property type="term" value="F:aminoacyl-tRNA deacylase activity"/>
    <property type="evidence" value="ECO:0007669"/>
    <property type="project" value="InterPro"/>
</dbReference>
<dbReference type="GO" id="GO:0005524">
    <property type="term" value="F:ATP binding"/>
    <property type="evidence" value="ECO:0007669"/>
    <property type="project" value="UniProtKB-KW"/>
</dbReference>
<dbReference type="InterPro" id="IPR001412">
    <property type="entry name" value="aa-tRNA-synth_I_CS"/>
</dbReference>
<protein>
    <recommendedName>
        <fullName evidence="1">isoleucine--tRNA ligase</fullName>
        <ecNumber evidence="1">6.1.1.5</ecNumber>
    </recommendedName>
    <alternativeName>
        <fullName evidence="8">Isoleucyl-tRNA synthetase</fullName>
    </alternativeName>
</protein>
<dbReference type="Pfam" id="PF00133">
    <property type="entry name" value="tRNA-synt_1"/>
    <property type="match status" value="1"/>
</dbReference>
<dbReference type="VEuPathDB" id="FungiDB:PTTG_30488"/>
<dbReference type="InterPro" id="IPR014729">
    <property type="entry name" value="Rossmann-like_a/b/a_fold"/>
</dbReference>
<evidence type="ECO:0000256" key="4">
    <source>
        <dbReference type="ARBA" id="ARBA00022741"/>
    </source>
</evidence>
<dbReference type="STRING" id="630390.A0A180FYJ1"/>
<dbReference type="PROSITE" id="PS00178">
    <property type="entry name" value="AA_TRNA_LIGASE_I"/>
    <property type="match status" value="1"/>
</dbReference>
<evidence type="ECO:0000256" key="2">
    <source>
        <dbReference type="ARBA" id="ARBA00022490"/>
    </source>
</evidence>
<evidence type="ECO:0000256" key="7">
    <source>
        <dbReference type="ARBA" id="ARBA00023146"/>
    </source>
</evidence>
<dbReference type="OrthoDB" id="10264412at2759"/>
<dbReference type="SUPFAM" id="SSF52374">
    <property type="entry name" value="Nucleotidylyl transferase"/>
    <property type="match status" value="1"/>
</dbReference>
<sequence>YSNRLKCVASVRLLEASQALSTSPTTRPDTQDSLVESTPDRLSMRRTIATNHQSFNLLKHRCYGTTSPSSTNKLYSDTLLLPRTDFPLRRLKSEESEAQLRLRTTKQLWDWQSKQLQRPVWTLHDGPPYANGAIHMGHALNKILKDIINRNKLLHGFRINYLPGFDCHGLPIELKAIQRIRATHPDTESLDSVQTRDAARATAMEGIELQAMQFDRLSILTDWEKAWRTLDHDYEIKQLKVFAQMVKNRLISRHRKPVHFSPSSGTALAEAEIEYRDDHLSRSVYVAFDIVNPSSALQAIVAQFDFTAKLKAVVWTTTPWTLIANQAVVISKSARYSLVKLSSDHSSSDAEVVIFATERLPALKELLSDGSLKLEVVGELSG</sequence>
<dbReference type="PRINTS" id="PR00984">
    <property type="entry name" value="TRNASYNTHILE"/>
</dbReference>
<feature type="compositionally biased region" description="Polar residues" evidence="9">
    <location>
        <begin position="19"/>
        <end position="36"/>
    </location>
</feature>
<evidence type="ECO:0000256" key="8">
    <source>
        <dbReference type="ARBA" id="ARBA00032665"/>
    </source>
</evidence>
<dbReference type="InterPro" id="IPR050081">
    <property type="entry name" value="Ile-tRNA_ligase"/>
</dbReference>
<dbReference type="PANTHER" id="PTHR42765">
    <property type="entry name" value="SOLEUCYL-TRNA SYNTHETASE"/>
    <property type="match status" value="1"/>
</dbReference>
<keyword evidence="13" id="KW-1185">Reference proteome</keyword>
<evidence type="ECO:0000256" key="6">
    <source>
        <dbReference type="ARBA" id="ARBA00022917"/>
    </source>
</evidence>
<evidence type="ECO:0000256" key="1">
    <source>
        <dbReference type="ARBA" id="ARBA00013165"/>
    </source>
</evidence>
<accession>A0A180FYJ1</accession>
<dbReference type="Gene3D" id="3.90.740.10">
    <property type="entry name" value="Valyl/Leucyl/Isoleucyl-tRNA synthetase, editing domain"/>
    <property type="match status" value="1"/>
</dbReference>
<feature type="domain" description="Aminoacyl-tRNA synthetase class Ia" evidence="10">
    <location>
        <begin position="114"/>
        <end position="284"/>
    </location>
</feature>
<keyword evidence="7" id="KW-0030">Aminoacyl-tRNA synthetase</keyword>
<dbReference type="EMBL" id="ADAS02004102">
    <property type="protein sequence ID" value="OAV85484.1"/>
    <property type="molecule type" value="Genomic_DNA"/>
</dbReference>
<gene>
    <name evidence="11" type="ORF">PTTG_30488</name>
</gene>
<evidence type="ECO:0000313" key="13">
    <source>
        <dbReference type="Proteomes" id="UP000005240"/>
    </source>
</evidence>
<evidence type="ECO:0000256" key="3">
    <source>
        <dbReference type="ARBA" id="ARBA00022598"/>
    </source>
</evidence>
<proteinExistence type="predicted"/>
<evidence type="ECO:0000259" key="10">
    <source>
        <dbReference type="Pfam" id="PF00133"/>
    </source>
</evidence>
<dbReference type="GO" id="GO:0004822">
    <property type="term" value="F:isoleucine-tRNA ligase activity"/>
    <property type="evidence" value="ECO:0007669"/>
    <property type="project" value="UniProtKB-EC"/>
</dbReference>
<dbReference type="AlphaFoldDB" id="A0A180FYJ1"/>
<dbReference type="EnsemblFungi" id="PTTG_30488-t43_1">
    <property type="protein sequence ID" value="PTTG_30488-t43_1-p1"/>
    <property type="gene ID" value="PTTG_30488"/>
</dbReference>
<dbReference type="InterPro" id="IPR002301">
    <property type="entry name" value="Ile-tRNA-ligase"/>
</dbReference>
<organism evidence="11">
    <name type="scientific">Puccinia triticina (isolate 1-1 / race 1 (BBBD))</name>
    <name type="common">Brown leaf rust fungus</name>
    <dbReference type="NCBI Taxonomy" id="630390"/>
    <lineage>
        <taxon>Eukaryota</taxon>
        <taxon>Fungi</taxon>
        <taxon>Dikarya</taxon>
        <taxon>Basidiomycota</taxon>
        <taxon>Pucciniomycotina</taxon>
        <taxon>Pucciniomycetes</taxon>
        <taxon>Pucciniales</taxon>
        <taxon>Pucciniaceae</taxon>
        <taxon>Puccinia</taxon>
    </lineage>
</organism>
<dbReference type="InterPro" id="IPR009008">
    <property type="entry name" value="Val/Leu/Ile-tRNA-synth_edit"/>
</dbReference>
<dbReference type="GO" id="GO:0032543">
    <property type="term" value="P:mitochondrial translation"/>
    <property type="evidence" value="ECO:0007669"/>
    <property type="project" value="TreeGrafter"/>
</dbReference>
<dbReference type="PANTHER" id="PTHR42765:SF1">
    <property type="entry name" value="ISOLEUCINE--TRNA LIGASE, MITOCHONDRIAL"/>
    <property type="match status" value="1"/>
</dbReference>
<keyword evidence="5" id="KW-0067">ATP-binding</keyword>
<reference evidence="11" key="1">
    <citation type="submission" date="2009-11" db="EMBL/GenBank/DDBJ databases">
        <authorList>
            <consortium name="The Broad Institute Genome Sequencing Platform"/>
            <person name="Ward D."/>
            <person name="Feldgarden M."/>
            <person name="Earl A."/>
            <person name="Young S.K."/>
            <person name="Zeng Q."/>
            <person name="Koehrsen M."/>
            <person name="Alvarado L."/>
            <person name="Berlin A."/>
            <person name="Bochicchio J."/>
            <person name="Borenstein D."/>
            <person name="Chapman S.B."/>
            <person name="Chen Z."/>
            <person name="Engels R."/>
            <person name="Freedman E."/>
            <person name="Gellesch M."/>
            <person name="Goldberg J."/>
            <person name="Griggs A."/>
            <person name="Gujja S."/>
            <person name="Heilman E."/>
            <person name="Heiman D."/>
            <person name="Hepburn T."/>
            <person name="Howarth C."/>
            <person name="Jen D."/>
            <person name="Larson L."/>
            <person name="Lewis B."/>
            <person name="Mehta T."/>
            <person name="Park D."/>
            <person name="Pearson M."/>
            <person name="Roberts A."/>
            <person name="Saif S."/>
            <person name="Shea T."/>
            <person name="Shenoy N."/>
            <person name="Sisk P."/>
            <person name="Stolte C."/>
            <person name="Sykes S."/>
            <person name="Thomson T."/>
            <person name="Walk T."/>
            <person name="White J."/>
            <person name="Yandava C."/>
            <person name="Izard J."/>
            <person name="Baranova O.V."/>
            <person name="Blanton J.M."/>
            <person name="Tanner A.C."/>
            <person name="Dewhirst F.E."/>
            <person name="Haas B."/>
            <person name="Nusbaum C."/>
            <person name="Birren B."/>
        </authorList>
    </citation>
    <scope>NUCLEOTIDE SEQUENCE [LARGE SCALE GENOMIC DNA]</scope>
    <source>
        <strain evidence="11">1-1 BBBD Race 1</strain>
    </source>
</reference>
<dbReference type="SUPFAM" id="SSF50677">
    <property type="entry name" value="ValRS/IleRS/LeuRS editing domain"/>
    <property type="match status" value="1"/>
</dbReference>
<dbReference type="InterPro" id="IPR002300">
    <property type="entry name" value="aa-tRNA-synth_Ia"/>
</dbReference>
<evidence type="ECO:0000313" key="11">
    <source>
        <dbReference type="EMBL" id="OAV85484.1"/>
    </source>
</evidence>
<feature type="non-terminal residue" evidence="11">
    <location>
        <position position="1"/>
    </location>
</feature>
<reference evidence="12" key="4">
    <citation type="submission" date="2025-05" db="UniProtKB">
        <authorList>
            <consortium name="EnsemblFungi"/>
        </authorList>
    </citation>
    <scope>IDENTIFICATION</scope>
    <source>
        <strain evidence="12">isolate 1-1 / race 1 (BBBD)</strain>
    </source>
</reference>
<dbReference type="GO" id="GO:0006428">
    <property type="term" value="P:isoleucyl-tRNA aminoacylation"/>
    <property type="evidence" value="ECO:0007669"/>
    <property type="project" value="InterPro"/>
</dbReference>
<evidence type="ECO:0000256" key="5">
    <source>
        <dbReference type="ARBA" id="ARBA00022840"/>
    </source>
</evidence>
<keyword evidence="4" id="KW-0547">Nucleotide-binding</keyword>
<dbReference type="GO" id="GO:0005739">
    <property type="term" value="C:mitochondrion"/>
    <property type="evidence" value="ECO:0007669"/>
    <property type="project" value="TreeGrafter"/>
</dbReference>
<dbReference type="FunFam" id="3.40.50.620:FF:000092">
    <property type="entry name" value="Isoleucine--tRNA ligase"/>
    <property type="match status" value="1"/>
</dbReference>